<dbReference type="EMBL" id="JBHTCS010000013">
    <property type="protein sequence ID" value="MFC7448540.1"/>
    <property type="molecule type" value="Genomic_DNA"/>
</dbReference>
<reference evidence="5" key="1">
    <citation type="journal article" date="2019" name="Int. J. Syst. Evol. Microbiol.">
        <title>The Global Catalogue of Microorganisms (GCM) 10K type strain sequencing project: providing services to taxonomists for standard genome sequencing and annotation.</title>
        <authorList>
            <consortium name="The Broad Institute Genomics Platform"/>
            <consortium name="The Broad Institute Genome Sequencing Center for Infectious Disease"/>
            <person name="Wu L."/>
            <person name="Ma J."/>
        </authorList>
    </citation>
    <scope>NUCLEOTIDE SEQUENCE [LARGE SCALE GENOMIC DNA]</scope>
    <source>
        <strain evidence="5">ICMP 19430</strain>
    </source>
</reference>
<name>A0ABW2RXT7_9NOCA</name>
<dbReference type="Gene3D" id="1.10.357.10">
    <property type="entry name" value="Tetracycline Repressor, domain 2"/>
    <property type="match status" value="1"/>
</dbReference>
<evidence type="ECO:0000313" key="5">
    <source>
        <dbReference type="Proteomes" id="UP001596484"/>
    </source>
</evidence>
<gene>
    <name evidence="4" type="ORF">ACFQS9_11645</name>
</gene>
<dbReference type="SUPFAM" id="SSF46689">
    <property type="entry name" value="Homeodomain-like"/>
    <property type="match status" value="1"/>
</dbReference>
<dbReference type="PROSITE" id="PS50977">
    <property type="entry name" value="HTH_TETR_2"/>
    <property type="match status" value="1"/>
</dbReference>
<proteinExistence type="predicted"/>
<comment type="caution">
    <text evidence="4">The sequence shown here is derived from an EMBL/GenBank/DDBJ whole genome shotgun (WGS) entry which is preliminary data.</text>
</comment>
<organism evidence="4 5">
    <name type="scientific">Rhodococcus daqingensis</name>
    <dbReference type="NCBI Taxonomy" id="2479363"/>
    <lineage>
        <taxon>Bacteria</taxon>
        <taxon>Bacillati</taxon>
        <taxon>Actinomycetota</taxon>
        <taxon>Actinomycetes</taxon>
        <taxon>Mycobacteriales</taxon>
        <taxon>Nocardiaceae</taxon>
        <taxon>Rhodococcus</taxon>
    </lineage>
</organism>
<dbReference type="Proteomes" id="UP001596484">
    <property type="component" value="Unassembled WGS sequence"/>
</dbReference>
<evidence type="ECO:0000256" key="1">
    <source>
        <dbReference type="ARBA" id="ARBA00023125"/>
    </source>
</evidence>
<feature type="domain" description="HTH tetR-type" evidence="3">
    <location>
        <begin position="19"/>
        <end position="81"/>
    </location>
</feature>
<keyword evidence="5" id="KW-1185">Reference proteome</keyword>
<evidence type="ECO:0000313" key="4">
    <source>
        <dbReference type="EMBL" id="MFC7448540.1"/>
    </source>
</evidence>
<keyword evidence="1 2" id="KW-0238">DNA-binding</keyword>
<protein>
    <submittedName>
        <fullName evidence="4">TetR/AcrR family transcriptional regulator</fullName>
    </submittedName>
</protein>
<dbReference type="RefSeq" id="WP_378404708.1">
    <property type="nucleotide sequence ID" value="NZ_JBHTCS010000013.1"/>
</dbReference>
<dbReference type="InterPro" id="IPR001647">
    <property type="entry name" value="HTH_TetR"/>
</dbReference>
<evidence type="ECO:0000259" key="3">
    <source>
        <dbReference type="PROSITE" id="PS50977"/>
    </source>
</evidence>
<evidence type="ECO:0000256" key="2">
    <source>
        <dbReference type="PROSITE-ProRule" id="PRU00335"/>
    </source>
</evidence>
<accession>A0ABW2RXT7</accession>
<sequence length="210" mass="23193">MTTQQQRVYGGLDADQRVAERRRRFIEAGLDLLGGEGDAEPAVSVRGVCKHAGLVARYFYESFADRDAFVGAVYDHVVDDLAATTHDAVTTTAGDQRVKTRAGIANLVRIIADDPRRGRLLFSPRLSSTLLAQRRMQSSWRFASLLWAQAREFNAGRDSENLRLPAHFMVGGLGQALSAWQSGELTLDREQLVDACTDLFVSALRQASPR</sequence>
<feature type="DNA-binding region" description="H-T-H motif" evidence="2">
    <location>
        <begin position="44"/>
        <end position="63"/>
    </location>
</feature>
<dbReference type="InterPro" id="IPR009057">
    <property type="entry name" value="Homeodomain-like_sf"/>
</dbReference>